<keyword evidence="2" id="KW-0547">Nucleotide-binding</keyword>
<keyword evidence="2" id="KW-0067">ATP-binding</keyword>
<dbReference type="STRING" id="1123349.SAMN02744037_01119"/>
<feature type="domain" description="SF4 helicase" evidence="1">
    <location>
        <begin position="22"/>
        <end position="311"/>
    </location>
</feature>
<dbReference type="Proteomes" id="UP000242497">
    <property type="component" value="Unassembled WGS sequence"/>
</dbReference>
<dbReference type="SUPFAM" id="SSF52540">
    <property type="entry name" value="P-loop containing nucleoside triphosphate hydrolases"/>
    <property type="match status" value="1"/>
</dbReference>
<dbReference type="GO" id="GO:0003678">
    <property type="term" value="F:DNA helicase activity"/>
    <property type="evidence" value="ECO:0007669"/>
    <property type="project" value="InterPro"/>
</dbReference>
<dbReference type="PANTHER" id="PTHR30153:SF2">
    <property type="entry name" value="REPLICATIVE DNA HELICASE"/>
    <property type="match status" value="1"/>
</dbReference>
<dbReference type="Pfam" id="PF03796">
    <property type="entry name" value="DnaB_C"/>
    <property type="match status" value="1"/>
</dbReference>
<dbReference type="PANTHER" id="PTHR30153">
    <property type="entry name" value="REPLICATIVE DNA HELICASE DNAB"/>
    <property type="match status" value="1"/>
</dbReference>
<dbReference type="GO" id="GO:0005829">
    <property type="term" value="C:cytosol"/>
    <property type="evidence" value="ECO:0007669"/>
    <property type="project" value="TreeGrafter"/>
</dbReference>
<proteinExistence type="predicted"/>
<dbReference type="PROSITE" id="PS51199">
    <property type="entry name" value="SF4_HELICASE"/>
    <property type="match status" value="1"/>
</dbReference>
<dbReference type="EMBL" id="FRAE01000019">
    <property type="protein sequence ID" value="SHJ89184.1"/>
    <property type="molecule type" value="Genomic_DNA"/>
</dbReference>
<reference evidence="3" key="1">
    <citation type="submission" date="2016-11" db="EMBL/GenBank/DDBJ databases">
        <authorList>
            <person name="Varghese N."/>
            <person name="Submissions S."/>
        </authorList>
    </citation>
    <scope>NUCLEOTIDE SEQUENCE [LARGE SCALE GENOMIC DNA]</scope>
    <source>
        <strain evidence="3">DSM 15518</strain>
    </source>
</reference>
<dbReference type="OrthoDB" id="2206610at2"/>
<dbReference type="RefSeq" id="WP_072888077.1">
    <property type="nucleotide sequence ID" value="NZ_FRAE01000019.1"/>
</dbReference>
<accession>A0A1M6N0H0</accession>
<dbReference type="Gene3D" id="3.40.50.300">
    <property type="entry name" value="P-loop containing nucleotide triphosphate hydrolases"/>
    <property type="match status" value="1"/>
</dbReference>
<keyword evidence="2" id="KW-0378">Hydrolase</keyword>
<name>A0A1M6N0H0_9FIRM</name>
<evidence type="ECO:0000313" key="3">
    <source>
        <dbReference type="Proteomes" id="UP000242497"/>
    </source>
</evidence>
<protein>
    <submittedName>
        <fullName evidence="2">DnaB-like helicase C terminal domain-containing protein</fullName>
    </submittedName>
</protein>
<dbReference type="GO" id="GO:0006260">
    <property type="term" value="P:DNA replication"/>
    <property type="evidence" value="ECO:0007669"/>
    <property type="project" value="InterPro"/>
</dbReference>
<sequence>MARRLKNNYNSIESEIDNFFKNMQENKVISTGINNFDQILNGGILNGLYVIGSMPSFGKTDFINQIADNIAKQGYDILFFSYQMRREELILRSLCRKIFLLNPKKNRNIETINIMRKECDENLMKQGLEYYKKNISKTMFIIEGDFKTGVKEIKDKVERHIRLRQKKPVVIIDYLQAIKPLDFKMSDKQKNDYNLLELKKIVKDFNIPILCLSSQSRDRYLKQAYYDSFKDTGNIEDVADIAVYLQFKNLAEQFRSGTEVEKIRKAYELKNQYPRKLELLLLKNRNGLDHNIDYLYYYYKNNYFSSDRIKEGI</sequence>
<evidence type="ECO:0000313" key="2">
    <source>
        <dbReference type="EMBL" id="SHJ89184.1"/>
    </source>
</evidence>
<keyword evidence="3" id="KW-1185">Reference proteome</keyword>
<gene>
    <name evidence="2" type="ORF">SAMN02744037_01119</name>
</gene>
<dbReference type="InterPro" id="IPR027417">
    <property type="entry name" value="P-loop_NTPase"/>
</dbReference>
<dbReference type="InterPro" id="IPR007694">
    <property type="entry name" value="DNA_helicase_DnaB-like_C"/>
</dbReference>
<dbReference type="AlphaFoldDB" id="A0A1M6N0H0"/>
<dbReference type="GO" id="GO:0005524">
    <property type="term" value="F:ATP binding"/>
    <property type="evidence" value="ECO:0007669"/>
    <property type="project" value="InterPro"/>
</dbReference>
<evidence type="ECO:0000259" key="1">
    <source>
        <dbReference type="PROSITE" id="PS51199"/>
    </source>
</evidence>
<keyword evidence="2" id="KW-0347">Helicase</keyword>
<organism evidence="2 3">
    <name type="scientific">Tepidibacter formicigenes DSM 15518</name>
    <dbReference type="NCBI Taxonomy" id="1123349"/>
    <lineage>
        <taxon>Bacteria</taxon>
        <taxon>Bacillati</taxon>
        <taxon>Bacillota</taxon>
        <taxon>Clostridia</taxon>
        <taxon>Peptostreptococcales</taxon>
        <taxon>Peptostreptococcaceae</taxon>
        <taxon>Tepidibacter</taxon>
    </lineage>
</organism>